<dbReference type="EMBL" id="ML994620">
    <property type="protein sequence ID" value="KAF2189576.1"/>
    <property type="molecule type" value="Genomic_DNA"/>
</dbReference>
<name>A0A6A6EI80_9PEZI</name>
<evidence type="ECO:0000313" key="1">
    <source>
        <dbReference type="EMBL" id="KAF2189576.1"/>
    </source>
</evidence>
<reference evidence="1" key="1">
    <citation type="journal article" date="2020" name="Stud. Mycol.">
        <title>101 Dothideomycetes genomes: a test case for predicting lifestyles and emergence of pathogens.</title>
        <authorList>
            <person name="Haridas S."/>
            <person name="Albert R."/>
            <person name="Binder M."/>
            <person name="Bloem J."/>
            <person name="Labutti K."/>
            <person name="Salamov A."/>
            <person name="Andreopoulos B."/>
            <person name="Baker S."/>
            <person name="Barry K."/>
            <person name="Bills G."/>
            <person name="Bluhm B."/>
            <person name="Cannon C."/>
            <person name="Castanera R."/>
            <person name="Culley D."/>
            <person name="Daum C."/>
            <person name="Ezra D."/>
            <person name="Gonzalez J."/>
            <person name="Henrissat B."/>
            <person name="Kuo A."/>
            <person name="Liang C."/>
            <person name="Lipzen A."/>
            <person name="Lutzoni F."/>
            <person name="Magnuson J."/>
            <person name="Mondo S."/>
            <person name="Nolan M."/>
            <person name="Ohm R."/>
            <person name="Pangilinan J."/>
            <person name="Park H.-J."/>
            <person name="Ramirez L."/>
            <person name="Alfaro M."/>
            <person name="Sun H."/>
            <person name="Tritt A."/>
            <person name="Yoshinaga Y."/>
            <person name="Zwiers L.-H."/>
            <person name="Turgeon B."/>
            <person name="Goodwin S."/>
            <person name="Spatafora J."/>
            <person name="Crous P."/>
            <person name="Grigoriev I."/>
        </authorList>
    </citation>
    <scope>NUCLEOTIDE SEQUENCE</scope>
    <source>
        <strain evidence="1">CBS 207.26</strain>
    </source>
</reference>
<organism evidence="1 2">
    <name type="scientific">Zopfia rhizophila CBS 207.26</name>
    <dbReference type="NCBI Taxonomy" id="1314779"/>
    <lineage>
        <taxon>Eukaryota</taxon>
        <taxon>Fungi</taxon>
        <taxon>Dikarya</taxon>
        <taxon>Ascomycota</taxon>
        <taxon>Pezizomycotina</taxon>
        <taxon>Dothideomycetes</taxon>
        <taxon>Dothideomycetes incertae sedis</taxon>
        <taxon>Zopfiaceae</taxon>
        <taxon>Zopfia</taxon>
    </lineage>
</organism>
<proteinExistence type="predicted"/>
<keyword evidence="2" id="KW-1185">Reference proteome</keyword>
<dbReference type="Proteomes" id="UP000800200">
    <property type="component" value="Unassembled WGS sequence"/>
</dbReference>
<accession>A0A6A6EI80</accession>
<gene>
    <name evidence="1" type="ORF">K469DRAFT_43130</name>
</gene>
<evidence type="ECO:0000313" key="2">
    <source>
        <dbReference type="Proteomes" id="UP000800200"/>
    </source>
</evidence>
<dbReference type="AlphaFoldDB" id="A0A6A6EI80"/>
<sequence>MDFFRACICNSAFMAFLDSIPIYGRVWFLTMHLFQKQTLWDLICYISRCGFVYRHLQTITQMKDRATDPFLLAVDETHGVGRMDALHGRYSSVSLMSEPSTSNYCH</sequence>
<protein>
    <submittedName>
        <fullName evidence="1">Uncharacterized protein</fullName>
    </submittedName>
</protein>